<name>A0ABV4TZJ4_9BACT</name>
<dbReference type="PANTHER" id="PTHR30093">
    <property type="entry name" value="GENERAL SECRETION PATHWAY PROTEIN G"/>
    <property type="match status" value="1"/>
</dbReference>
<sequence>MFHQDGTKSRIASGRNAFTLIELLVVISIIAMLISILLPALQAARASARQIQCASNQRQIGLIMAIYADDNNDWVPPTIFPGGRSWEPELAEKYLQYNSGNRFIHGELPPSIFACPASDRPINYVDNYFSQFGRSAWISEQYHYAADPGSMRRLRYADMDSPGRLLATADGARRLLHFIPGELPETFNLDGRHTAGLAAGDLGNTINVLYFDGRVERTQIGDMPIDNPFSNFVAPPWRTED</sequence>
<dbReference type="EMBL" id="JBGUBD010000001">
    <property type="protein sequence ID" value="MFA9476691.1"/>
    <property type="molecule type" value="Genomic_DNA"/>
</dbReference>
<dbReference type="SUPFAM" id="SSF54523">
    <property type="entry name" value="Pili subunits"/>
    <property type="match status" value="1"/>
</dbReference>
<keyword evidence="1" id="KW-0472">Membrane</keyword>
<organism evidence="2 3">
    <name type="scientific">Natronomicrosphaera hydrolytica</name>
    <dbReference type="NCBI Taxonomy" id="3242702"/>
    <lineage>
        <taxon>Bacteria</taxon>
        <taxon>Pseudomonadati</taxon>
        <taxon>Planctomycetota</taxon>
        <taxon>Phycisphaerae</taxon>
        <taxon>Phycisphaerales</taxon>
        <taxon>Phycisphaeraceae</taxon>
        <taxon>Natronomicrosphaera</taxon>
    </lineage>
</organism>
<dbReference type="RefSeq" id="WP_425343620.1">
    <property type="nucleotide sequence ID" value="NZ_JBGUBD010000001.1"/>
</dbReference>
<dbReference type="Pfam" id="PF07963">
    <property type="entry name" value="N_methyl"/>
    <property type="match status" value="1"/>
</dbReference>
<evidence type="ECO:0000313" key="3">
    <source>
        <dbReference type="Proteomes" id="UP001575105"/>
    </source>
</evidence>
<feature type="transmembrane region" description="Helical" evidence="1">
    <location>
        <begin position="20"/>
        <end position="41"/>
    </location>
</feature>
<evidence type="ECO:0000313" key="2">
    <source>
        <dbReference type="EMBL" id="MFA9476691.1"/>
    </source>
</evidence>
<dbReference type="Gene3D" id="3.30.700.10">
    <property type="entry name" value="Glycoprotein, Type 4 Pilin"/>
    <property type="match status" value="1"/>
</dbReference>
<keyword evidence="3" id="KW-1185">Reference proteome</keyword>
<dbReference type="NCBIfam" id="TIGR02532">
    <property type="entry name" value="IV_pilin_GFxxxE"/>
    <property type="match status" value="1"/>
</dbReference>
<dbReference type="InterPro" id="IPR012902">
    <property type="entry name" value="N_methyl_site"/>
</dbReference>
<comment type="caution">
    <text evidence="2">The sequence shown here is derived from an EMBL/GenBank/DDBJ whole genome shotgun (WGS) entry which is preliminary data.</text>
</comment>
<accession>A0ABV4TZJ4</accession>
<keyword evidence="1" id="KW-1133">Transmembrane helix</keyword>
<dbReference type="InterPro" id="IPR045584">
    <property type="entry name" value="Pilin-like"/>
</dbReference>
<dbReference type="Proteomes" id="UP001575105">
    <property type="component" value="Unassembled WGS sequence"/>
</dbReference>
<protein>
    <submittedName>
        <fullName evidence="2">Prepilin-type N-terminal cleavage/methylation domain-containing protein</fullName>
    </submittedName>
</protein>
<reference evidence="2 3" key="1">
    <citation type="submission" date="2024-08" db="EMBL/GenBank/DDBJ databases">
        <title>Whole-genome sequencing of halo(alkali)philic microorganisms from hypersaline lakes.</title>
        <authorList>
            <person name="Sorokin D.Y."/>
            <person name="Merkel A.Y."/>
            <person name="Messina E."/>
            <person name="Yakimov M."/>
        </authorList>
    </citation>
    <scope>NUCLEOTIDE SEQUENCE [LARGE SCALE GENOMIC DNA]</scope>
    <source>
        <strain evidence="2 3">AB-hyl4</strain>
    </source>
</reference>
<evidence type="ECO:0000256" key="1">
    <source>
        <dbReference type="SAM" id="Phobius"/>
    </source>
</evidence>
<keyword evidence="1" id="KW-0812">Transmembrane</keyword>
<dbReference type="PANTHER" id="PTHR30093:SF2">
    <property type="entry name" value="TYPE II SECRETION SYSTEM PROTEIN H"/>
    <property type="match status" value="1"/>
</dbReference>
<gene>
    <name evidence="2" type="ORF">ACERK3_00145</name>
</gene>
<proteinExistence type="predicted"/>